<dbReference type="RefSeq" id="WP_013762988.1">
    <property type="nucleotide sequence ID" value="NC_015510.1"/>
</dbReference>
<gene>
    <name evidence="1" type="ordered locus">Halhy_0514</name>
</gene>
<dbReference type="PROSITE" id="PS51257">
    <property type="entry name" value="PROKAR_LIPOPROTEIN"/>
    <property type="match status" value="1"/>
</dbReference>
<dbReference type="AlphaFoldDB" id="F4KZC9"/>
<dbReference type="EMBL" id="CP002691">
    <property type="protein sequence ID" value="AEE48424.1"/>
    <property type="molecule type" value="Genomic_DNA"/>
</dbReference>
<accession>F4KZC9</accession>
<dbReference type="HOGENOM" id="CLU_870863_0_0_10"/>
<reference key="2">
    <citation type="submission" date="2011-04" db="EMBL/GenBank/DDBJ databases">
        <title>Complete sequence of chromosome of Haliscomenobacter hydrossis DSM 1100.</title>
        <authorList>
            <consortium name="US DOE Joint Genome Institute (JGI-PGF)"/>
            <person name="Lucas S."/>
            <person name="Han J."/>
            <person name="Lapidus A."/>
            <person name="Bruce D."/>
            <person name="Goodwin L."/>
            <person name="Pitluck S."/>
            <person name="Peters L."/>
            <person name="Kyrpides N."/>
            <person name="Mavromatis K."/>
            <person name="Ivanova N."/>
            <person name="Ovchinnikova G."/>
            <person name="Pagani I."/>
            <person name="Daligault H."/>
            <person name="Detter J.C."/>
            <person name="Han C."/>
            <person name="Land M."/>
            <person name="Hauser L."/>
            <person name="Markowitz V."/>
            <person name="Cheng J.-F."/>
            <person name="Hugenholtz P."/>
            <person name="Woyke T."/>
            <person name="Wu D."/>
            <person name="Verbarg S."/>
            <person name="Frueling A."/>
            <person name="Brambilla E."/>
            <person name="Klenk H.-P."/>
            <person name="Eisen J.A."/>
        </authorList>
    </citation>
    <scope>NUCLEOTIDE SEQUENCE</scope>
    <source>
        <strain>DSM 1100</strain>
    </source>
</reference>
<proteinExistence type="predicted"/>
<sequence>MKVIQFIKMSVFASVLLSSCKRDGDINPNPDNPNNITLLNSNQWTVVANHIQKKQQGVLGGNFGTAAFSLQKQDELRWFLYFTHMSGFQDPIEILLNNQNVATVNMITGKGDASDFRPIKTIYGADTWETHISFDNSSHINVFKNGQLTDIGYPYRPIKKLQTSEDGLLNNTAHSGTNWVSHYHYGTGQWKNNVFWATQYVSTRHNGKTYVATLLNDGTTGTQGTITVLEESNTPDASNMYLMTNKNEDTIPNAGYILHSVRHNENLYVALNAQWHNKYVVYKINLNNYSVQKVVDETKVENYDNTDPLVRKLPHANYK</sequence>
<name>F4KZC9_HALH1</name>
<evidence type="ECO:0000313" key="1">
    <source>
        <dbReference type="EMBL" id="AEE48424.1"/>
    </source>
</evidence>
<dbReference type="KEGG" id="hhy:Halhy_0514"/>
<dbReference type="STRING" id="760192.Halhy_0514"/>
<keyword evidence="2" id="KW-1185">Reference proteome</keyword>
<protein>
    <submittedName>
        <fullName evidence="1">Uncharacterized protein</fullName>
    </submittedName>
</protein>
<dbReference type="eggNOG" id="ENOG50340WM">
    <property type="taxonomic scope" value="Bacteria"/>
</dbReference>
<evidence type="ECO:0000313" key="2">
    <source>
        <dbReference type="Proteomes" id="UP000008461"/>
    </source>
</evidence>
<organism evidence="1 2">
    <name type="scientific">Haliscomenobacter hydrossis (strain ATCC 27775 / DSM 1100 / LMG 10767 / O)</name>
    <dbReference type="NCBI Taxonomy" id="760192"/>
    <lineage>
        <taxon>Bacteria</taxon>
        <taxon>Pseudomonadati</taxon>
        <taxon>Bacteroidota</taxon>
        <taxon>Saprospiria</taxon>
        <taxon>Saprospirales</taxon>
        <taxon>Haliscomenobacteraceae</taxon>
        <taxon>Haliscomenobacter</taxon>
    </lineage>
</organism>
<reference evidence="1 2" key="1">
    <citation type="journal article" date="2011" name="Stand. Genomic Sci.">
        <title>Complete genome sequence of Haliscomenobacter hydrossis type strain (O).</title>
        <authorList>
            <consortium name="US DOE Joint Genome Institute (JGI-PGF)"/>
            <person name="Daligault H."/>
            <person name="Lapidus A."/>
            <person name="Zeytun A."/>
            <person name="Nolan M."/>
            <person name="Lucas S."/>
            <person name="Del Rio T.G."/>
            <person name="Tice H."/>
            <person name="Cheng J.F."/>
            <person name="Tapia R."/>
            <person name="Han C."/>
            <person name="Goodwin L."/>
            <person name="Pitluck S."/>
            <person name="Liolios K."/>
            <person name="Pagani I."/>
            <person name="Ivanova N."/>
            <person name="Huntemann M."/>
            <person name="Mavromatis K."/>
            <person name="Mikhailova N."/>
            <person name="Pati A."/>
            <person name="Chen A."/>
            <person name="Palaniappan K."/>
            <person name="Land M."/>
            <person name="Hauser L."/>
            <person name="Brambilla E.M."/>
            <person name="Rohde M."/>
            <person name="Verbarg S."/>
            <person name="Goker M."/>
            <person name="Bristow J."/>
            <person name="Eisen J.A."/>
            <person name="Markowitz V."/>
            <person name="Hugenholtz P."/>
            <person name="Kyrpides N.C."/>
            <person name="Klenk H.P."/>
            <person name="Woyke T."/>
        </authorList>
    </citation>
    <scope>NUCLEOTIDE SEQUENCE [LARGE SCALE GENOMIC DNA]</scope>
    <source>
        <strain evidence="2">ATCC 27775 / DSM 1100 / LMG 10767 / O</strain>
    </source>
</reference>
<dbReference type="Proteomes" id="UP000008461">
    <property type="component" value="Chromosome"/>
</dbReference>